<dbReference type="SUPFAM" id="SSF56784">
    <property type="entry name" value="HAD-like"/>
    <property type="match status" value="1"/>
</dbReference>
<dbReference type="Pfam" id="PF00690">
    <property type="entry name" value="Cation_ATPase_N"/>
    <property type="match status" value="1"/>
</dbReference>
<dbReference type="SMART" id="SM00831">
    <property type="entry name" value="Cation_ATPase_N"/>
    <property type="match status" value="1"/>
</dbReference>
<evidence type="ECO:0000313" key="13">
    <source>
        <dbReference type="Proteomes" id="UP000619078"/>
    </source>
</evidence>
<protein>
    <submittedName>
        <fullName evidence="12">Cation-transporting P-type ATPase</fullName>
    </submittedName>
</protein>
<dbReference type="EMBL" id="JACWMX010000003">
    <property type="protein sequence ID" value="MBD1392992.1"/>
    <property type="molecule type" value="Genomic_DNA"/>
</dbReference>
<keyword evidence="8 10" id="KW-1133">Transmembrane helix</keyword>
<dbReference type="Gene3D" id="3.40.1110.10">
    <property type="entry name" value="Calcium-transporting ATPase, cytoplasmic domain N"/>
    <property type="match status" value="1"/>
</dbReference>
<feature type="transmembrane region" description="Helical" evidence="10">
    <location>
        <begin position="87"/>
        <end position="108"/>
    </location>
</feature>
<feature type="transmembrane region" description="Helical" evidence="10">
    <location>
        <begin position="799"/>
        <end position="817"/>
    </location>
</feature>
<reference evidence="12" key="1">
    <citation type="submission" date="2020-09" db="EMBL/GenBank/DDBJ databases">
        <title>Novel species of Mucilaginibacter isolated from a glacier on the Tibetan Plateau.</title>
        <authorList>
            <person name="Liu Q."/>
            <person name="Xin Y.-H."/>
        </authorList>
    </citation>
    <scope>NUCLEOTIDE SEQUENCE</scope>
    <source>
        <strain evidence="12">ZB1P21</strain>
    </source>
</reference>
<accession>A0A926NQV1</accession>
<comment type="caution">
    <text evidence="12">The sequence shown here is derived from an EMBL/GenBank/DDBJ whole genome shotgun (WGS) entry which is preliminary data.</text>
</comment>
<keyword evidence="7" id="KW-1278">Translocase</keyword>
<dbReference type="SUPFAM" id="SSF81653">
    <property type="entry name" value="Calcium ATPase, transduction domain A"/>
    <property type="match status" value="1"/>
</dbReference>
<keyword evidence="9 10" id="KW-0472">Membrane</keyword>
<dbReference type="SUPFAM" id="SSF81665">
    <property type="entry name" value="Calcium ATPase, transmembrane domain M"/>
    <property type="match status" value="1"/>
</dbReference>
<feature type="transmembrane region" description="Helical" evidence="10">
    <location>
        <begin position="55"/>
        <end position="81"/>
    </location>
</feature>
<evidence type="ECO:0000256" key="1">
    <source>
        <dbReference type="ARBA" id="ARBA00004651"/>
    </source>
</evidence>
<dbReference type="GO" id="GO:0005391">
    <property type="term" value="F:P-type sodium:potassium-exchanging transporter activity"/>
    <property type="evidence" value="ECO:0007669"/>
    <property type="project" value="TreeGrafter"/>
</dbReference>
<dbReference type="SFLD" id="SFLDG00002">
    <property type="entry name" value="C1.7:_P-type_atpase_like"/>
    <property type="match status" value="1"/>
</dbReference>
<dbReference type="GO" id="GO:0016887">
    <property type="term" value="F:ATP hydrolysis activity"/>
    <property type="evidence" value="ECO:0007669"/>
    <property type="project" value="InterPro"/>
</dbReference>
<organism evidence="12 13">
    <name type="scientific">Mucilaginibacter glaciei</name>
    <dbReference type="NCBI Taxonomy" id="2772109"/>
    <lineage>
        <taxon>Bacteria</taxon>
        <taxon>Pseudomonadati</taxon>
        <taxon>Bacteroidota</taxon>
        <taxon>Sphingobacteriia</taxon>
        <taxon>Sphingobacteriales</taxon>
        <taxon>Sphingobacteriaceae</taxon>
        <taxon>Mucilaginibacter</taxon>
    </lineage>
</organism>
<dbReference type="Pfam" id="PF13246">
    <property type="entry name" value="Cation_ATPase"/>
    <property type="match status" value="1"/>
</dbReference>
<dbReference type="InterPro" id="IPR023214">
    <property type="entry name" value="HAD_sf"/>
</dbReference>
<gene>
    <name evidence="12" type="ORF">IDJ76_07780</name>
</gene>
<evidence type="ECO:0000313" key="12">
    <source>
        <dbReference type="EMBL" id="MBD1392992.1"/>
    </source>
</evidence>
<dbReference type="InterPro" id="IPR006068">
    <property type="entry name" value="ATPase_P-typ_cation-transptr_C"/>
</dbReference>
<evidence type="ECO:0000256" key="7">
    <source>
        <dbReference type="ARBA" id="ARBA00022967"/>
    </source>
</evidence>
<evidence type="ECO:0000259" key="11">
    <source>
        <dbReference type="SMART" id="SM00831"/>
    </source>
</evidence>
<dbReference type="GO" id="GO:0005886">
    <property type="term" value="C:plasma membrane"/>
    <property type="evidence" value="ECO:0007669"/>
    <property type="project" value="UniProtKB-SubCell"/>
</dbReference>
<dbReference type="PROSITE" id="PS00154">
    <property type="entry name" value="ATPASE_E1_E2"/>
    <property type="match status" value="1"/>
</dbReference>
<keyword evidence="3" id="KW-1003">Cell membrane</keyword>
<feature type="domain" description="Cation-transporting P-type ATPase N-terminal" evidence="11">
    <location>
        <begin position="9"/>
        <end position="83"/>
    </location>
</feature>
<comment type="subcellular location">
    <subcellularLocation>
        <location evidence="1">Cell membrane</location>
        <topology evidence="1">Multi-pass membrane protein</topology>
    </subcellularLocation>
</comment>
<dbReference type="InterPro" id="IPR023298">
    <property type="entry name" value="ATPase_P-typ_TM_dom_sf"/>
</dbReference>
<dbReference type="InterPro" id="IPR018303">
    <property type="entry name" value="ATPase_P-typ_P_site"/>
</dbReference>
<dbReference type="InterPro" id="IPR004014">
    <property type="entry name" value="ATPase_P-typ_cation-transptr_N"/>
</dbReference>
<feature type="transmembrane region" description="Helical" evidence="10">
    <location>
        <begin position="722"/>
        <end position="746"/>
    </location>
</feature>
<dbReference type="GO" id="GO:0006883">
    <property type="term" value="P:intracellular sodium ion homeostasis"/>
    <property type="evidence" value="ECO:0007669"/>
    <property type="project" value="TreeGrafter"/>
</dbReference>
<dbReference type="InterPro" id="IPR050510">
    <property type="entry name" value="Cation_transp_ATPase_P-type"/>
</dbReference>
<dbReference type="InterPro" id="IPR059000">
    <property type="entry name" value="ATPase_P-type_domA"/>
</dbReference>
<dbReference type="PRINTS" id="PR00119">
    <property type="entry name" value="CATATPASE"/>
</dbReference>
<dbReference type="GO" id="GO:0036376">
    <property type="term" value="P:sodium ion export across plasma membrane"/>
    <property type="evidence" value="ECO:0007669"/>
    <property type="project" value="TreeGrafter"/>
</dbReference>
<dbReference type="NCBIfam" id="TIGR01494">
    <property type="entry name" value="ATPase_P-type"/>
    <property type="match status" value="2"/>
</dbReference>
<dbReference type="Gene3D" id="3.40.50.1000">
    <property type="entry name" value="HAD superfamily/HAD-like"/>
    <property type="match status" value="1"/>
</dbReference>
<feature type="transmembrane region" description="Helical" evidence="10">
    <location>
        <begin position="837"/>
        <end position="856"/>
    </location>
</feature>
<evidence type="ECO:0000256" key="8">
    <source>
        <dbReference type="ARBA" id="ARBA00022989"/>
    </source>
</evidence>
<dbReference type="GO" id="GO:1990573">
    <property type="term" value="P:potassium ion import across plasma membrane"/>
    <property type="evidence" value="ECO:0007669"/>
    <property type="project" value="TreeGrafter"/>
</dbReference>
<feature type="transmembrane region" description="Helical" evidence="10">
    <location>
        <begin position="767"/>
        <end position="787"/>
    </location>
</feature>
<comment type="similarity">
    <text evidence="2">Belongs to the cation transport ATPase (P-type) (TC 3.A.3) family. Type IIA subfamily.</text>
</comment>
<evidence type="ECO:0000256" key="5">
    <source>
        <dbReference type="ARBA" id="ARBA00022741"/>
    </source>
</evidence>
<keyword evidence="4 10" id="KW-0812">Transmembrane</keyword>
<dbReference type="FunFam" id="3.40.50.1000:FF:000083">
    <property type="entry name" value="Sodium/potassium-transporting ATPase subunit alpha"/>
    <property type="match status" value="1"/>
</dbReference>
<evidence type="ECO:0000256" key="4">
    <source>
        <dbReference type="ARBA" id="ARBA00022692"/>
    </source>
</evidence>
<evidence type="ECO:0000256" key="9">
    <source>
        <dbReference type="ARBA" id="ARBA00023136"/>
    </source>
</evidence>
<dbReference type="PANTHER" id="PTHR43294:SF21">
    <property type="entry name" value="CATION TRANSPORTING ATPASE"/>
    <property type="match status" value="1"/>
</dbReference>
<dbReference type="InterPro" id="IPR023299">
    <property type="entry name" value="ATPase_P-typ_cyto_dom_N"/>
</dbReference>
<dbReference type="SFLD" id="SFLDF00027">
    <property type="entry name" value="p-type_atpase"/>
    <property type="match status" value="1"/>
</dbReference>
<dbReference type="GO" id="GO:0005524">
    <property type="term" value="F:ATP binding"/>
    <property type="evidence" value="ECO:0007669"/>
    <property type="project" value="UniProtKB-KW"/>
</dbReference>
<dbReference type="PRINTS" id="PR00120">
    <property type="entry name" value="HATPASE"/>
</dbReference>
<dbReference type="InterPro" id="IPR044492">
    <property type="entry name" value="P_typ_ATPase_HD_dom"/>
</dbReference>
<feature type="transmembrane region" description="Helical" evidence="10">
    <location>
        <begin position="694"/>
        <end position="716"/>
    </location>
</feature>
<dbReference type="Pfam" id="PF00689">
    <property type="entry name" value="Cation_ATPase_C"/>
    <property type="match status" value="1"/>
</dbReference>
<dbReference type="InterPro" id="IPR001757">
    <property type="entry name" value="P_typ_ATPase"/>
</dbReference>
<evidence type="ECO:0000256" key="2">
    <source>
        <dbReference type="ARBA" id="ARBA00005675"/>
    </source>
</evidence>
<keyword evidence="13" id="KW-1185">Reference proteome</keyword>
<dbReference type="SFLD" id="SFLDS00003">
    <property type="entry name" value="Haloacid_Dehalogenase"/>
    <property type="match status" value="1"/>
</dbReference>
<dbReference type="Proteomes" id="UP000619078">
    <property type="component" value="Unassembled WGS sequence"/>
</dbReference>
<evidence type="ECO:0000256" key="3">
    <source>
        <dbReference type="ARBA" id="ARBA00022475"/>
    </source>
</evidence>
<evidence type="ECO:0000256" key="6">
    <source>
        <dbReference type="ARBA" id="ARBA00022840"/>
    </source>
</evidence>
<feature type="transmembrane region" description="Helical" evidence="10">
    <location>
        <begin position="868"/>
        <end position="888"/>
    </location>
</feature>
<dbReference type="PANTHER" id="PTHR43294">
    <property type="entry name" value="SODIUM/POTASSIUM-TRANSPORTING ATPASE SUBUNIT ALPHA"/>
    <property type="match status" value="1"/>
</dbReference>
<dbReference type="Pfam" id="PF00122">
    <property type="entry name" value="E1-E2_ATPase"/>
    <property type="match status" value="1"/>
</dbReference>
<evidence type="ECO:0000256" key="10">
    <source>
        <dbReference type="SAM" id="Phobius"/>
    </source>
</evidence>
<dbReference type="Gene3D" id="1.20.1110.10">
    <property type="entry name" value="Calcium-transporting ATPase, transmembrane domain"/>
    <property type="match status" value="1"/>
</dbReference>
<proteinExistence type="inferred from homology"/>
<dbReference type="Gene3D" id="2.70.150.10">
    <property type="entry name" value="Calcium-transporting ATPase, cytoplasmic transduction domain A"/>
    <property type="match status" value="1"/>
</dbReference>
<dbReference type="AlphaFoldDB" id="A0A926NQV1"/>
<dbReference type="SUPFAM" id="SSF81660">
    <property type="entry name" value="Metal cation-transporting ATPase, ATP-binding domain N"/>
    <property type="match status" value="1"/>
</dbReference>
<dbReference type="GO" id="GO:1902600">
    <property type="term" value="P:proton transmembrane transport"/>
    <property type="evidence" value="ECO:0007669"/>
    <property type="project" value="TreeGrafter"/>
</dbReference>
<keyword evidence="5" id="KW-0547">Nucleotide-binding</keyword>
<dbReference type="InterPro" id="IPR036412">
    <property type="entry name" value="HAD-like_sf"/>
</dbReference>
<sequence length="900" mass="97917">MLMKYPLDHPYSLATKAVISQVQSDALKGITQNEAVKRSQTYGLNTFKSQKQKSLWLIMLVQFKSPIVYLLVFGAAVSLYFKDVLETIAILAVIVINALIGFFMEMQARSSMNALKKMDVILAKVIRDGKTRSVPSEQLVPGDLVPLEAGDIIPADGRLVAVNRLQCDESSLTGESLPSDKTIEALKADTVIGDQHNMAFKGASVINGNGKIVITGIAAETQLGTITSLVDSSADTVTPLDKKLNKLSRKLIWITLGMTAIFAATGFIQGKSLLMIIETSIALAVAAIPEGLPIVATVALSYGMLLMARRNAIVKKLSAVETLGSTGVILTDKTGTLTENKIFADTFAFPDESVKVHIEDHELKFPDGAIKSSAENFDKLLFTGILCNNAVVNVNEINNSKPKLSGDPVEVALLQLGMAAGLDTSALLKKYVRIGEVPFSSEIMMMGTLNRTPDEDFVAAKGSVEHLLEKCSRIQSGEHIGEMDSHSKEEILLKSEQMAASGLRVLAFAYRVDKKMDERGFLTDLIYIGMAGFLDPPRMDIKGAILDCRNAGIKVVMITGDHPQTALNIARKVGLIEQDNKKVITGKELPKSDLLTKAWRKRILDTAVFARASPKQKLEIAGVFQQDGSIVAMTGDGVNDAPALKKADVGIAMGIRGTQVAKETASIILKDDSFTSIAEAVAHGREIFQNIQKFVVYLVSCNLSEIFIVTVLGVVIPAATLLPLQILFLNMVTDIFPALALGLGAGDDTVMQRPPRDPKKNIITNEKWLVIALYSTAMTSAVILAVVYCREVLHTDDRVSNNVAFITLTLTQLFHVFNMSSSGSAFFKNEITRNKFVWIALFICSGLTLMVFAVPGMRLVLGLAVLPIKLWITAITISLLPLFVIQCWKAFQKYRLHKSL</sequence>
<keyword evidence="6" id="KW-0067">ATP-binding</keyword>
<dbReference type="InterPro" id="IPR008250">
    <property type="entry name" value="ATPase_P-typ_transduc_dom_A_sf"/>
</dbReference>
<dbReference type="GO" id="GO:0030007">
    <property type="term" value="P:intracellular potassium ion homeostasis"/>
    <property type="evidence" value="ECO:0007669"/>
    <property type="project" value="TreeGrafter"/>
</dbReference>
<name>A0A926NQV1_9SPHI</name>
<feature type="transmembrane region" description="Helical" evidence="10">
    <location>
        <begin position="251"/>
        <end position="269"/>
    </location>
</feature>
<feature type="transmembrane region" description="Helical" evidence="10">
    <location>
        <begin position="281"/>
        <end position="308"/>
    </location>
</feature>